<dbReference type="EMBL" id="JABEXW010000757">
    <property type="protein sequence ID" value="KAF4956267.1"/>
    <property type="molecule type" value="Genomic_DNA"/>
</dbReference>
<dbReference type="Proteomes" id="UP000622797">
    <property type="component" value="Unassembled WGS sequence"/>
</dbReference>
<gene>
    <name evidence="1" type="ORF">FSARC_11623</name>
</gene>
<proteinExistence type="predicted"/>
<evidence type="ECO:0000313" key="1">
    <source>
        <dbReference type="EMBL" id="KAF4956267.1"/>
    </source>
</evidence>
<sequence length="93" mass="10566">MELQAPLLHDELPFEDRVKDSYVVYLLPGHSLDDHATAIQRDLKPHIDHVYSFIKEKVVYVAQSVDKKLLDAIRADRKVEKVEVNGASKIAAD</sequence>
<keyword evidence="2" id="KW-1185">Reference proteome</keyword>
<evidence type="ECO:0000313" key="2">
    <source>
        <dbReference type="Proteomes" id="UP000622797"/>
    </source>
</evidence>
<evidence type="ECO:0008006" key="3">
    <source>
        <dbReference type="Google" id="ProtNLM"/>
    </source>
</evidence>
<dbReference type="OrthoDB" id="5091972at2759"/>
<reference evidence="1" key="2">
    <citation type="submission" date="2020-05" db="EMBL/GenBank/DDBJ databases">
        <authorList>
            <person name="Kim H.-S."/>
            <person name="Proctor R.H."/>
            <person name="Brown D.W."/>
        </authorList>
    </citation>
    <scope>NUCLEOTIDE SEQUENCE</scope>
    <source>
        <strain evidence="1">NRRL 20472</strain>
    </source>
</reference>
<organism evidence="1 2">
    <name type="scientific">Fusarium sarcochroum</name>
    <dbReference type="NCBI Taxonomy" id="1208366"/>
    <lineage>
        <taxon>Eukaryota</taxon>
        <taxon>Fungi</taxon>
        <taxon>Dikarya</taxon>
        <taxon>Ascomycota</taxon>
        <taxon>Pezizomycotina</taxon>
        <taxon>Sordariomycetes</taxon>
        <taxon>Hypocreomycetidae</taxon>
        <taxon>Hypocreales</taxon>
        <taxon>Nectriaceae</taxon>
        <taxon>Fusarium</taxon>
        <taxon>Fusarium lateritium species complex</taxon>
    </lineage>
</organism>
<comment type="caution">
    <text evidence="1">The sequence shown here is derived from an EMBL/GenBank/DDBJ whole genome shotgun (WGS) entry which is preliminary data.</text>
</comment>
<name>A0A8H4WZI6_9HYPO</name>
<accession>A0A8H4WZI6</accession>
<dbReference type="AlphaFoldDB" id="A0A8H4WZI6"/>
<protein>
    <recommendedName>
        <fullName evidence="3">Inhibitor I9 domain-containing protein</fullName>
    </recommendedName>
</protein>
<reference evidence="1" key="1">
    <citation type="journal article" date="2020" name="BMC Genomics">
        <title>Correction to: Identification and distribution of gene clusters required for synthesis of sphingolipid metabolism inhibitors in diverse species of the filamentous fungus Fusarium.</title>
        <authorList>
            <person name="Kim H.S."/>
            <person name="Lohmar J.M."/>
            <person name="Busman M."/>
            <person name="Brown D.W."/>
            <person name="Naumann T.A."/>
            <person name="Divon H.H."/>
            <person name="Lysoe E."/>
            <person name="Uhlig S."/>
            <person name="Proctor R.H."/>
        </authorList>
    </citation>
    <scope>NUCLEOTIDE SEQUENCE</scope>
    <source>
        <strain evidence="1">NRRL 20472</strain>
    </source>
</reference>